<dbReference type="EMBL" id="KB445637">
    <property type="protein sequence ID" value="EMD70144.1"/>
    <property type="molecule type" value="Genomic_DNA"/>
</dbReference>
<accession>M2RU98</accession>
<dbReference type="OrthoDB" id="3796041at2759"/>
<dbReference type="AlphaFoldDB" id="M2RU98"/>
<dbReference type="Proteomes" id="UP000016934">
    <property type="component" value="Unassembled WGS sequence"/>
</dbReference>
<dbReference type="GeneID" id="19134526"/>
<evidence type="ECO:0000313" key="2">
    <source>
        <dbReference type="EMBL" id="EMD70144.1"/>
    </source>
</evidence>
<feature type="region of interest" description="Disordered" evidence="1">
    <location>
        <begin position="264"/>
        <end position="287"/>
    </location>
</feature>
<evidence type="ECO:0000313" key="3">
    <source>
        <dbReference type="Proteomes" id="UP000016934"/>
    </source>
</evidence>
<evidence type="ECO:0000256" key="1">
    <source>
        <dbReference type="SAM" id="MobiDB-lite"/>
    </source>
</evidence>
<reference evidence="2 3" key="1">
    <citation type="journal article" date="2012" name="PLoS Pathog.">
        <title>Diverse lifestyles and strategies of plant pathogenesis encoded in the genomes of eighteen Dothideomycetes fungi.</title>
        <authorList>
            <person name="Ohm R.A."/>
            <person name="Feau N."/>
            <person name="Henrissat B."/>
            <person name="Schoch C.L."/>
            <person name="Horwitz B.A."/>
            <person name="Barry K.W."/>
            <person name="Condon B.J."/>
            <person name="Copeland A.C."/>
            <person name="Dhillon B."/>
            <person name="Glaser F."/>
            <person name="Hesse C.N."/>
            <person name="Kosti I."/>
            <person name="LaButti K."/>
            <person name="Lindquist E.A."/>
            <person name="Lucas S."/>
            <person name="Salamov A.A."/>
            <person name="Bradshaw R.E."/>
            <person name="Ciuffetti L."/>
            <person name="Hamelin R.C."/>
            <person name="Kema G.H.J."/>
            <person name="Lawrence C."/>
            <person name="Scott J.A."/>
            <person name="Spatafora J.W."/>
            <person name="Turgeon B.G."/>
            <person name="de Wit P.J.G.M."/>
            <person name="Zhong S."/>
            <person name="Goodwin S.B."/>
            <person name="Grigoriev I.V."/>
        </authorList>
    </citation>
    <scope>NUCLEOTIDE SEQUENCE [LARGE SCALE GENOMIC DNA]</scope>
    <source>
        <strain evidence="3">ND90Pr / ATCC 201652</strain>
    </source>
</reference>
<dbReference type="OMA" id="WNTAMFI"/>
<dbReference type="HOGENOM" id="CLU_762878_0_0_1"/>
<dbReference type="RefSeq" id="XP_007695270.1">
    <property type="nucleotide sequence ID" value="XM_007697080.1"/>
</dbReference>
<sequence length="369" mass="42572">MPCRTSTEPLSGTSQDEQIYLSALLKAKLQGIPSFHFPSLTLPDIICPAARASHIPNIPPDIQLPFFLRNRHLIEQYGGKPAKDEVKQSMDITRAIWFWRLDEARQFERFHDTMRWNTAMFIALLTLHDFQTRSSHYKAMHTSKDAIKKSQHNTTVPQFKKIRINVATHRFIKQYLAAVLEHHNTPLLFDARETFVKTWKNSPWDLYTGFRGAQKKLLKNLMKKLTKDWEKELNSAESSMGNEEYRIRVTKFAGSLVPRRREQDIPTGTLPRHEESGYVYGTDSPPCIPRESREAGRNELLDALRVPFIPQTKERTKDQRNETCELEEGANMVTELRNAIEALQMMRPQDMLPVLMHLFPASGMGQAGT</sequence>
<dbReference type="eggNOG" id="ENOG502TAC4">
    <property type="taxonomic scope" value="Eukaryota"/>
</dbReference>
<organism evidence="2 3">
    <name type="scientific">Cochliobolus sativus (strain ND90Pr / ATCC 201652)</name>
    <name type="common">Common root rot and spot blotch fungus</name>
    <name type="synonym">Bipolaris sorokiniana</name>
    <dbReference type="NCBI Taxonomy" id="665912"/>
    <lineage>
        <taxon>Eukaryota</taxon>
        <taxon>Fungi</taxon>
        <taxon>Dikarya</taxon>
        <taxon>Ascomycota</taxon>
        <taxon>Pezizomycotina</taxon>
        <taxon>Dothideomycetes</taxon>
        <taxon>Pleosporomycetidae</taxon>
        <taxon>Pleosporales</taxon>
        <taxon>Pleosporineae</taxon>
        <taxon>Pleosporaceae</taxon>
        <taxon>Bipolaris</taxon>
    </lineage>
</organism>
<dbReference type="KEGG" id="bsc:COCSADRAFT_217541"/>
<protein>
    <submittedName>
        <fullName evidence="2">Uncharacterized protein</fullName>
    </submittedName>
</protein>
<name>M2RU98_COCSN</name>
<reference evidence="3" key="2">
    <citation type="journal article" date="2013" name="PLoS Genet.">
        <title>Comparative genome structure, secondary metabolite, and effector coding capacity across Cochliobolus pathogens.</title>
        <authorList>
            <person name="Condon B.J."/>
            <person name="Leng Y."/>
            <person name="Wu D."/>
            <person name="Bushley K.E."/>
            <person name="Ohm R.A."/>
            <person name="Otillar R."/>
            <person name="Martin J."/>
            <person name="Schackwitz W."/>
            <person name="Grimwood J."/>
            <person name="MohdZainudin N."/>
            <person name="Xue C."/>
            <person name="Wang R."/>
            <person name="Manning V.A."/>
            <person name="Dhillon B."/>
            <person name="Tu Z.J."/>
            <person name="Steffenson B.J."/>
            <person name="Salamov A."/>
            <person name="Sun H."/>
            <person name="Lowry S."/>
            <person name="LaButti K."/>
            <person name="Han J."/>
            <person name="Copeland A."/>
            <person name="Lindquist E."/>
            <person name="Barry K."/>
            <person name="Schmutz J."/>
            <person name="Baker S.E."/>
            <person name="Ciuffetti L.M."/>
            <person name="Grigoriev I.V."/>
            <person name="Zhong S."/>
            <person name="Turgeon B.G."/>
        </authorList>
    </citation>
    <scope>NUCLEOTIDE SEQUENCE [LARGE SCALE GENOMIC DNA]</scope>
    <source>
        <strain evidence="3">ND90Pr / ATCC 201652</strain>
    </source>
</reference>
<keyword evidence="3" id="KW-1185">Reference proteome</keyword>
<proteinExistence type="predicted"/>
<gene>
    <name evidence="2" type="ORF">COCSADRAFT_217541</name>
</gene>